<feature type="region of interest" description="Disordered" evidence="1">
    <location>
        <begin position="74"/>
        <end position="117"/>
    </location>
</feature>
<dbReference type="InParanoid" id="K1VXD8"/>
<dbReference type="AlphaFoldDB" id="K1VXD8"/>
<evidence type="ECO:0000256" key="1">
    <source>
        <dbReference type="SAM" id="MobiDB-lite"/>
    </source>
</evidence>
<accession>K1VXD8</accession>
<keyword evidence="4" id="KW-1185">Reference proteome</keyword>
<protein>
    <recommendedName>
        <fullName evidence="2">DUF3752 domain-containing protein</fullName>
    </recommendedName>
</protein>
<organism evidence="3 4">
    <name type="scientific">Trichosporon asahii var. asahii (strain CBS 8904)</name>
    <name type="common">Yeast</name>
    <dbReference type="NCBI Taxonomy" id="1220162"/>
    <lineage>
        <taxon>Eukaryota</taxon>
        <taxon>Fungi</taxon>
        <taxon>Dikarya</taxon>
        <taxon>Basidiomycota</taxon>
        <taxon>Agaricomycotina</taxon>
        <taxon>Tremellomycetes</taxon>
        <taxon>Trichosporonales</taxon>
        <taxon>Trichosporonaceae</taxon>
        <taxon>Trichosporon</taxon>
    </lineage>
</organism>
<feature type="domain" description="DUF3752" evidence="2">
    <location>
        <begin position="2"/>
        <end position="50"/>
    </location>
</feature>
<dbReference type="Proteomes" id="UP000006757">
    <property type="component" value="Unassembled WGS sequence"/>
</dbReference>
<name>K1VXD8_TRIAC</name>
<comment type="caution">
    <text evidence="3">The sequence shown here is derived from an EMBL/GenBank/DDBJ whole genome shotgun (WGS) entry which is preliminary data.</text>
</comment>
<reference evidence="3 4" key="1">
    <citation type="journal article" date="2012" name="Eukaryot. Cell">
        <title>Genome sequence of the Trichosporon asahii environmental strain CBS 8904.</title>
        <authorList>
            <person name="Yang R.Y."/>
            <person name="Li H.T."/>
            <person name="Zhu H."/>
            <person name="Zhou G.P."/>
            <person name="Wang M."/>
            <person name="Wang L."/>
        </authorList>
    </citation>
    <scope>NUCLEOTIDE SEQUENCE [LARGE SCALE GENOMIC DNA]</scope>
    <source>
        <strain evidence="3 4">CBS 8904</strain>
    </source>
</reference>
<dbReference type="OrthoDB" id="73491at2759"/>
<evidence type="ECO:0000259" key="2">
    <source>
        <dbReference type="Pfam" id="PF12572"/>
    </source>
</evidence>
<evidence type="ECO:0000313" key="4">
    <source>
        <dbReference type="Proteomes" id="UP000006757"/>
    </source>
</evidence>
<feature type="region of interest" description="Disordered" evidence="1">
    <location>
        <begin position="1"/>
        <end position="22"/>
    </location>
</feature>
<proteinExistence type="predicted"/>
<sequence>MEQHKAKKSKTDEPEVIWDRDSMLGVGGMLSEEQREKKIKEARNLGDRFGHGKSGAASLLALGTAVHLVASTVKAEETSVPEHAGGEGSEQGTGRGEELGRGSRYALADDSVREHEDDAAAAVALEWDGAGSVGEVCAAVEADVEDELAHVSRQEGDVNEGVVSGRHDDELHDAGG</sequence>
<dbReference type="Pfam" id="PF12572">
    <property type="entry name" value="DUF3752"/>
    <property type="match status" value="1"/>
</dbReference>
<feature type="region of interest" description="Disordered" evidence="1">
    <location>
        <begin position="149"/>
        <end position="176"/>
    </location>
</feature>
<feature type="compositionally biased region" description="Basic and acidic residues" evidence="1">
    <location>
        <begin position="165"/>
        <end position="176"/>
    </location>
</feature>
<gene>
    <name evidence="3" type="ORF">A1Q2_00532</name>
</gene>
<dbReference type="EMBL" id="AMBO01000141">
    <property type="protein sequence ID" value="EKD05166.1"/>
    <property type="molecule type" value="Genomic_DNA"/>
</dbReference>
<evidence type="ECO:0000313" key="3">
    <source>
        <dbReference type="EMBL" id="EKD05166.1"/>
    </source>
</evidence>
<dbReference type="HOGENOM" id="CLU_1526234_0_0_1"/>
<dbReference type="InterPro" id="IPR022226">
    <property type="entry name" value="DUF3752"/>
</dbReference>